<feature type="repeat" description="ANK" evidence="3">
    <location>
        <begin position="245"/>
        <end position="277"/>
    </location>
</feature>
<dbReference type="PANTHER" id="PTHR24189:SF50">
    <property type="entry name" value="ANKYRIN REPEAT AND SOCS BOX PROTEIN 2"/>
    <property type="match status" value="1"/>
</dbReference>
<organism evidence="4">
    <name type="scientific">Aureoumbra lagunensis</name>
    <dbReference type="NCBI Taxonomy" id="44058"/>
    <lineage>
        <taxon>Eukaryota</taxon>
        <taxon>Sar</taxon>
        <taxon>Stramenopiles</taxon>
        <taxon>Ochrophyta</taxon>
        <taxon>Pelagophyceae</taxon>
        <taxon>Pelagomonadales</taxon>
        <taxon>Aureoumbra</taxon>
    </lineage>
</organism>
<evidence type="ECO:0000256" key="1">
    <source>
        <dbReference type="ARBA" id="ARBA00022737"/>
    </source>
</evidence>
<dbReference type="SUPFAM" id="SSF48403">
    <property type="entry name" value="Ankyrin repeat"/>
    <property type="match status" value="1"/>
</dbReference>
<accession>A0A7S3K6U4</accession>
<name>A0A7S3K6U4_9STRA</name>
<dbReference type="SMART" id="SM00248">
    <property type="entry name" value="ANK"/>
    <property type="match status" value="2"/>
</dbReference>
<dbReference type="PROSITE" id="PS50297">
    <property type="entry name" value="ANK_REP_REGION"/>
    <property type="match status" value="1"/>
</dbReference>
<dbReference type="EMBL" id="HBIJ01023173">
    <property type="protein sequence ID" value="CAE0374452.1"/>
    <property type="molecule type" value="Transcribed_RNA"/>
</dbReference>
<evidence type="ECO:0000256" key="2">
    <source>
        <dbReference type="ARBA" id="ARBA00023043"/>
    </source>
</evidence>
<dbReference type="Pfam" id="PF12796">
    <property type="entry name" value="Ank_2"/>
    <property type="match status" value="1"/>
</dbReference>
<gene>
    <name evidence="4" type="ORF">ALAG00032_LOCUS15255</name>
</gene>
<protein>
    <submittedName>
        <fullName evidence="4">Uncharacterized protein</fullName>
    </submittedName>
</protein>
<dbReference type="InterPro" id="IPR002110">
    <property type="entry name" value="Ankyrin_rpt"/>
</dbReference>
<dbReference type="AlphaFoldDB" id="A0A7S3K6U4"/>
<dbReference type="InterPro" id="IPR036770">
    <property type="entry name" value="Ankyrin_rpt-contain_sf"/>
</dbReference>
<proteinExistence type="predicted"/>
<evidence type="ECO:0000313" key="4">
    <source>
        <dbReference type="EMBL" id="CAE0374452.1"/>
    </source>
</evidence>
<dbReference type="InterPro" id="IPR050745">
    <property type="entry name" value="Multifunctional_regulatory"/>
</dbReference>
<dbReference type="Gene3D" id="1.25.40.20">
    <property type="entry name" value="Ankyrin repeat-containing domain"/>
    <property type="match status" value="1"/>
</dbReference>
<keyword evidence="2 3" id="KW-0040">ANK repeat</keyword>
<dbReference type="PANTHER" id="PTHR24189">
    <property type="entry name" value="MYOTROPHIN"/>
    <property type="match status" value="1"/>
</dbReference>
<dbReference type="PROSITE" id="PS50088">
    <property type="entry name" value="ANK_REPEAT"/>
    <property type="match status" value="1"/>
</dbReference>
<keyword evidence="1" id="KW-0677">Repeat</keyword>
<reference evidence="4" key="1">
    <citation type="submission" date="2021-01" db="EMBL/GenBank/DDBJ databases">
        <authorList>
            <person name="Corre E."/>
            <person name="Pelletier E."/>
            <person name="Niang G."/>
            <person name="Scheremetjew M."/>
            <person name="Finn R."/>
            <person name="Kale V."/>
            <person name="Holt S."/>
            <person name="Cochrane G."/>
            <person name="Meng A."/>
            <person name="Brown T."/>
            <person name="Cohen L."/>
        </authorList>
    </citation>
    <scope>NUCLEOTIDE SEQUENCE</scope>
    <source>
        <strain evidence="4">CCMP1510</strain>
    </source>
</reference>
<sequence length="326" mass="35979">MKVEKLHTRALGMDKATLSKAVKAAEIVVVENCVIKNAKLDKIAAETYDEVVTQLLADPLSMPNGEMERAKSRMLEIIGEKKRTESVLAQRKLGVILAHAYGRRIFVLQLARLLEIISEWKAKMNALSKRSDPTSGLKSLSQEIKHEVVLKSKWLDSLRKKTALYEDADFGLKEIDRLRAEAMVTAAAVDLRSVQDEANALGNCLHKKGAQLDNILSLAAQNGHNALLALTIRLGASPNTKTQPLGATPLTWAIQRNDKEAVIALLNAGANPNLPGYRGYLPHLYAQLYAPDCLTLLIEKGCDARHPERQFQSAIHRNEPPTGYPQ</sequence>
<evidence type="ECO:0000256" key="3">
    <source>
        <dbReference type="PROSITE-ProRule" id="PRU00023"/>
    </source>
</evidence>